<keyword evidence="2" id="KW-1185">Reference proteome</keyword>
<dbReference type="EMBL" id="CM037629">
    <property type="protein sequence ID" value="KAH7990411.1"/>
    <property type="molecule type" value="Genomic_DNA"/>
</dbReference>
<reference evidence="1" key="1">
    <citation type="submission" date="2021-08" db="EMBL/GenBank/DDBJ databases">
        <title>The first chromosome-level gecko genome reveals the dynamic sex chromosomes of Neotropical dwarf geckos (Sphaerodactylidae: Sphaerodactylus).</title>
        <authorList>
            <person name="Pinto B.J."/>
            <person name="Keating S.E."/>
            <person name="Gamble T."/>
        </authorList>
    </citation>
    <scope>NUCLEOTIDE SEQUENCE</scope>
    <source>
        <strain evidence="1">TG3544</strain>
    </source>
</reference>
<evidence type="ECO:0000313" key="2">
    <source>
        <dbReference type="Proteomes" id="UP000827872"/>
    </source>
</evidence>
<sequence length="263" mass="30325">METAGKDLCESHLEPLTYFCRNDQVRICLVCKNSESHKAHVTMTVEAAALEVKFKRLDSIMHVMKQRHDARNYMITSRSEFDWLMHSTAHPNLVLSEDCKAVKWVSQSKEVPDNPQRFDLSCCVLGCVRYKCDKFYWDVDVGTEGDWAIGVAKESVVHKGEIVLSSKNGIYAIGMRKDQYCSFGELDNPWYTFPRNPFPRNPLRPIRIRVTLDYLGGGVAFTDINNGKVLLELRELSFHKKRLCSFFWLGKDAQLRIYSEDLT</sequence>
<gene>
    <name evidence="1" type="ORF">K3G42_006921</name>
</gene>
<protein>
    <submittedName>
        <fullName evidence="1">Uncharacterized protein</fullName>
    </submittedName>
</protein>
<organism evidence="1 2">
    <name type="scientific">Sphaerodactylus townsendi</name>
    <dbReference type="NCBI Taxonomy" id="933632"/>
    <lineage>
        <taxon>Eukaryota</taxon>
        <taxon>Metazoa</taxon>
        <taxon>Chordata</taxon>
        <taxon>Craniata</taxon>
        <taxon>Vertebrata</taxon>
        <taxon>Euteleostomi</taxon>
        <taxon>Lepidosauria</taxon>
        <taxon>Squamata</taxon>
        <taxon>Bifurcata</taxon>
        <taxon>Gekkota</taxon>
        <taxon>Sphaerodactylidae</taxon>
        <taxon>Sphaerodactylus</taxon>
    </lineage>
</organism>
<accession>A0ACB8ECU5</accession>
<name>A0ACB8ECU5_9SAUR</name>
<comment type="caution">
    <text evidence="1">The sequence shown here is derived from an EMBL/GenBank/DDBJ whole genome shotgun (WGS) entry which is preliminary data.</text>
</comment>
<proteinExistence type="predicted"/>
<dbReference type="Proteomes" id="UP000827872">
    <property type="component" value="Linkage Group LG16"/>
</dbReference>
<evidence type="ECO:0000313" key="1">
    <source>
        <dbReference type="EMBL" id="KAH7990411.1"/>
    </source>
</evidence>